<evidence type="ECO:0000259" key="5">
    <source>
        <dbReference type="Pfam" id="PF04198"/>
    </source>
</evidence>
<dbReference type="GO" id="GO:0003677">
    <property type="term" value="F:DNA binding"/>
    <property type="evidence" value="ECO:0007669"/>
    <property type="project" value="UniProtKB-KW"/>
</dbReference>
<accession>A0A0A3XHR8</accession>
<keyword evidence="4" id="KW-0804">Transcription</keyword>
<comment type="caution">
    <text evidence="6">The sequence shown here is derived from an EMBL/GenBank/DDBJ whole genome shotgun (WGS) entry which is preliminary data.</text>
</comment>
<dbReference type="Proteomes" id="UP000030377">
    <property type="component" value="Unassembled WGS sequence"/>
</dbReference>
<evidence type="ECO:0000256" key="1">
    <source>
        <dbReference type="ARBA" id="ARBA00010466"/>
    </source>
</evidence>
<organism evidence="6 7">
    <name type="scientific">Bradyrhizobium japonicum</name>
    <dbReference type="NCBI Taxonomy" id="375"/>
    <lineage>
        <taxon>Bacteria</taxon>
        <taxon>Pseudomonadati</taxon>
        <taxon>Pseudomonadota</taxon>
        <taxon>Alphaproteobacteria</taxon>
        <taxon>Hyphomicrobiales</taxon>
        <taxon>Nitrobacteraceae</taxon>
        <taxon>Bradyrhizobium</taxon>
    </lineage>
</organism>
<dbReference type="InterPro" id="IPR007324">
    <property type="entry name" value="Sugar-bd_dom_put"/>
</dbReference>
<name>A0A0A3XHR8_BRAJP</name>
<proteinExistence type="inferred from homology"/>
<dbReference type="SUPFAM" id="SSF100950">
    <property type="entry name" value="NagB/RpiA/CoA transferase-like"/>
    <property type="match status" value="1"/>
</dbReference>
<evidence type="ECO:0000256" key="4">
    <source>
        <dbReference type="ARBA" id="ARBA00023163"/>
    </source>
</evidence>
<dbReference type="PANTHER" id="PTHR34294:SF5">
    <property type="entry name" value="CENTRAL GLYCOLYTIC GENES REGULATOR"/>
    <property type="match status" value="1"/>
</dbReference>
<dbReference type="InterPro" id="IPR051054">
    <property type="entry name" value="SorC_transcr_regulators"/>
</dbReference>
<dbReference type="AlphaFoldDB" id="A0A0A3XHR8"/>
<feature type="non-terminal residue" evidence="6">
    <location>
        <position position="1"/>
    </location>
</feature>
<protein>
    <submittedName>
        <fullName evidence="6">Central glycolytic genes regulator</fullName>
    </submittedName>
</protein>
<dbReference type="PANTHER" id="PTHR34294">
    <property type="entry name" value="TRANSCRIPTIONAL REGULATOR-RELATED"/>
    <property type="match status" value="1"/>
</dbReference>
<evidence type="ECO:0000256" key="3">
    <source>
        <dbReference type="ARBA" id="ARBA00023125"/>
    </source>
</evidence>
<dbReference type="Pfam" id="PF04198">
    <property type="entry name" value="Sugar-bind"/>
    <property type="match status" value="1"/>
</dbReference>
<evidence type="ECO:0000256" key="2">
    <source>
        <dbReference type="ARBA" id="ARBA00023015"/>
    </source>
</evidence>
<feature type="domain" description="Sugar-binding" evidence="5">
    <location>
        <begin position="6"/>
        <end position="132"/>
    </location>
</feature>
<keyword evidence="3" id="KW-0238">DNA-binding</keyword>
<dbReference type="GO" id="GO:0030246">
    <property type="term" value="F:carbohydrate binding"/>
    <property type="evidence" value="ECO:0007669"/>
    <property type="project" value="InterPro"/>
</dbReference>
<gene>
    <name evidence="6" type="ORF">MA20_48135</name>
</gene>
<dbReference type="EMBL" id="JRPN01000155">
    <property type="protein sequence ID" value="KGT72809.1"/>
    <property type="molecule type" value="Genomic_DNA"/>
</dbReference>
<reference evidence="6 7" key="1">
    <citation type="submission" date="2014-09" db="EMBL/GenBank/DDBJ databases">
        <title>Draft genome of Bradyrhizobium japonicum Is-34.</title>
        <authorList>
            <person name="Tsurumaru H."/>
            <person name="Yamakawa T."/>
            <person name="Hashimoto S."/>
            <person name="Okizaki K."/>
            <person name="Kanesaki Y."/>
            <person name="Yoshikawa H."/>
            <person name="Yajima S."/>
        </authorList>
    </citation>
    <scope>NUCLEOTIDE SEQUENCE [LARGE SCALE GENOMIC DNA]</scope>
    <source>
        <strain evidence="6 7">Is-34</strain>
    </source>
</reference>
<sequence>PDRLGPDALQTLRKEPQIAEVLELLRSSRILLHGIGDAIKMAERRRYTEQELDELRQAGAVSEAFGYYFNAAGEIVHRMPTIGMQLEDVQKVEVVLSIAGGASKAKAILSFAKQPNQNVLITDEGAARAVLADVL</sequence>
<evidence type="ECO:0000313" key="6">
    <source>
        <dbReference type="EMBL" id="KGT72809.1"/>
    </source>
</evidence>
<dbReference type="InterPro" id="IPR037171">
    <property type="entry name" value="NagB/RpiA_transferase-like"/>
</dbReference>
<keyword evidence="2" id="KW-0805">Transcription regulation</keyword>
<evidence type="ECO:0000313" key="7">
    <source>
        <dbReference type="Proteomes" id="UP000030377"/>
    </source>
</evidence>
<comment type="similarity">
    <text evidence="1">Belongs to the SorC transcriptional regulatory family.</text>
</comment>
<dbReference type="Gene3D" id="3.40.50.1360">
    <property type="match status" value="1"/>
</dbReference>